<protein>
    <recommendedName>
        <fullName evidence="6">Sortase</fullName>
    </recommendedName>
</protein>
<gene>
    <name evidence="4" type="ORF">CBW65_07840</name>
</gene>
<dbReference type="InterPro" id="IPR041999">
    <property type="entry name" value="Sortase_D_1"/>
</dbReference>
<dbReference type="Gene3D" id="2.40.260.10">
    <property type="entry name" value="Sortase"/>
    <property type="match status" value="1"/>
</dbReference>
<dbReference type="InterPro" id="IPR023365">
    <property type="entry name" value="Sortase_dom-sf"/>
</dbReference>
<dbReference type="RefSeq" id="WP_087456394.1">
    <property type="nucleotide sequence ID" value="NZ_CP021434.1"/>
</dbReference>
<evidence type="ECO:0000256" key="3">
    <source>
        <dbReference type="SAM" id="MobiDB-lite"/>
    </source>
</evidence>
<dbReference type="InterPro" id="IPR005754">
    <property type="entry name" value="Sortase"/>
</dbReference>
<feature type="compositionally biased region" description="Low complexity" evidence="3">
    <location>
        <begin position="62"/>
        <end position="71"/>
    </location>
</feature>
<feature type="active site" description="Acyl-thioester intermediate" evidence="2">
    <location>
        <position position="183"/>
    </location>
</feature>
<dbReference type="NCBIfam" id="TIGR01076">
    <property type="entry name" value="sortase_fam"/>
    <property type="match status" value="1"/>
</dbReference>
<dbReference type="Proteomes" id="UP000195437">
    <property type="component" value="Chromosome"/>
</dbReference>
<evidence type="ECO:0000256" key="2">
    <source>
        <dbReference type="PIRSR" id="PIRSR605754-1"/>
    </source>
</evidence>
<dbReference type="AlphaFoldDB" id="A0A1Y0ILT1"/>
<feature type="region of interest" description="Disordered" evidence="3">
    <location>
        <begin position="46"/>
        <end position="79"/>
    </location>
</feature>
<dbReference type="SUPFAM" id="SSF63817">
    <property type="entry name" value="Sortase"/>
    <property type="match status" value="1"/>
</dbReference>
<dbReference type="KEGG" id="tum:CBW65_07840"/>
<reference evidence="5" key="1">
    <citation type="submission" date="2017-05" db="EMBL/GenBank/DDBJ databases">
        <authorList>
            <person name="Sung H."/>
        </authorList>
    </citation>
    <scope>NUCLEOTIDE SEQUENCE [LARGE SCALE GENOMIC DNA]</scope>
    <source>
        <strain evidence="5">AR23208</strain>
    </source>
</reference>
<proteinExistence type="predicted"/>
<dbReference type="EMBL" id="CP021434">
    <property type="protein sequence ID" value="ARU61009.1"/>
    <property type="molecule type" value="Genomic_DNA"/>
</dbReference>
<evidence type="ECO:0000256" key="1">
    <source>
        <dbReference type="ARBA" id="ARBA00022801"/>
    </source>
</evidence>
<keyword evidence="5" id="KW-1185">Reference proteome</keyword>
<sequence>MSARRILTISGVILLLAGTVWLLQIPYYFHRSDTVGGDLLHKAQAVASAEPKDLPQEPEPAQPAAQTPPTEKGTSAAPDPLGVLHIPALELQAPIVEGTEERQISVAVGRFTGSAKLGTSGTTLLAAHNATWFRRLDQLQRGDTVQVSTREGTYSYAVTGARIVHVDDGVAAMNGPGLVLESCYPLDALRQTEYRYLVYATAKKPGA</sequence>
<evidence type="ECO:0008006" key="6">
    <source>
        <dbReference type="Google" id="ProtNLM"/>
    </source>
</evidence>
<keyword evidence="1" id="KW-0378">Hydrolase</keyword>
<name>A0A1Y0ILT1_9BACL</name>
<evidence type="ECO:0000313" key="5">
    <source>
        <dbReference type="Proteomes" id="UP000195437"/>
    </source>
</evidence>
<evidence type="ECO:0000313" key="4">
    <source>
        <dbReference type="EMBL" id="ARU61009.1"/>
    </source>
</evidence>
<accession>A0A1Y0ILT1</accession>
<dbReference type="Pfam" id="PF04203">
    <property type="entry name" value="Sortase"/>
    <property type="match status" value="1"/>
</dbReference>
<dbReference type="CDD" id="cd05828">
    <property type="entry name" value="Sortase_D_1"/>
    <property type="match status" value="1"/>
</dbReference>
<organism evidence="4 5">
    <name type="scientific">Tumebacillus avium</name>
    <dbReference type="NCBI Taxonomy" id="1903704"/>
    <lineage>
        <taxon>Bacteria</taxon>
        <taxon>Bacillati</taxon>
        <taxon>Bacillota</taxon>
        <taxon>Bacilli</taxon>
        <taxon>Bacillales</taxon>
        <taxon>Alicyclobacillaceae</taxon>
        <taxon>Tumebacillus</taxon>
    </lineage>
</organism>
<dbReference type="GO" id="GO:0016787">
    <property type="term" value="F:hydrolase activity"/>
    <property type="evidence" value="ECO:0007669"/>
    <property type="project" value="UniProtKB-KW"/>
</dbReference>
<dbReference type="OrthoDB" id="165822at2"/>
<feature type="active site" description="Proton donor/acceptor" evidence="2">
    <location>
        <position position="128"/>
    </location>
</feature>